<comment type="caution">
    <text evidence="2">The sequence shown here is derived from an EMBL/GenBank/DDBJ whole genome shotgun (WGS) entry which is preliminary data.</text>
</comment>
<protein>
    <recommendedName>
        <fullName evidence="4">Flagellar basal body-associated protein FliL</fullName>
    </recommendedName>
</protein>
<feature type="signal peptide" evidence="1">
    <location>
        <begin position="1"/>
        <end position="28"/>
    </location>
</feature>
<gene>
    <name evidence="2" type="ORF">ACFFJ2_11745</name>
</gene>
<sequence length="161" mass="18035">MFKFLLAAVWISAATLGAVLYSFQTSQAARNATPLPAFFGGLDYVRTPVISIPVVKEGRVDGYFLARLVFTAPPERLEALSLPAEALLTDELHSYLYANPQIDFTERANIDLDALRNGIRESMNARVGEELVHEVMVEQIDYLSKAEIRDNAIRRRLPPQK</sequence>
<dbReference type="Proteomes" id="UP001589755">
    <property type="component" value="Unassembled WGS sequence"/>
</dbReference>
<evidence type="ECO:0000256" key="1">
    <source>
        <dbReference type="SAM" id="SignalP"/>
    </source>
</evidence>
<keyword evidence="1" id="KW-0732">Signal</keyword>
<evidence type="ECO:0008006" key="4">
    <source>
        <dbReference type="Google" id="ProtNLM"/>
    </source>
</evidence>
<feature type="chain" id="PRO_5047341422" description="Flagellar basal body-associated protein FliL" evidence="1">
    <location>
        <begin position="29"/>
        <end position="161"/>
    </location>
</feature>
<name>A0ABV6D8Y4_9HYPH</name>
<proteinExistence type="predicted"/>
<dbReference type="RefSeq" id="WP_261519379.1">
    <property type="nucleotide sequence ID" value="NZ_JAODNW010000003.1"/>
</dbReference>
<dbReference type="EMBL" id="JBHLXD010000017">
    <property type="protein sequence ID" value="MFC0209070.1"/>
    <property type="molecule type" value="Genomic_DNA"/>
</dbReference>
<evidence type="ECO:0000313" key="2">
    <source>
        <dbReference type="EMBL" id="MFC0209070.1"/>
    </source>
</evidence>
<keyword evidence="3" id="KW-1185">Reference proteome</keyword>
<evidence type="ECO:0000313" key="3">
    <source>
        <dbReference type="Proteomes" id="UP001589755"/>
    </source>
</evidence>
<reference evidence="2 3" key="1">
    <citation type="submission" date="2024-09" db="EMBL/GenBank/DDBJ databases">
        <authorList>
            <person name="Sun Q."/>
            <person name="Mori K."/>
        </authorList>
    </citation>
    <scope>NUCLEOTIDE SEQUENCE [LARGE SCALE GENOMIC DNA]</scope>
    <source>
        <strain evidence="2 3">CCM 8543</strain>
    </source>
</reference>
<organism evidence="2 3">
    <name type="scientific">Chelativorans intermedius</name>
    <dbReference type="NCBI Taxonomy" id="515947"/>
    <lineage>
        <taxon>Bacteria</taxon>
        <taxon>Pseudomonadati</taxon>
        <taxon>Pseudomonadota</taxon>
        <taxon>Alphaproteobacteria</taxon>
        <taxon>Hyphomicrobiales</taxon>
        <taxon>Phyllobacteriaceae</taxon>
        <taxon>Chelativorans</taxon>
    </lineage>
</organism>
<accession>A0ABV6D8Y4</accession>